<evidence type="ECO:0000313" key="3">
    <source>
        <dbReference type="EMBL" id="CAF1177647.1"/>
    </source>
</evidence>
<dbReference type="InterPro" id="IPR016163">
    <property type="entry name" value="Ald_DH_C"/>
</dbReference>
<dbReference type="Proteomes" id="UP000663854">
    <property type="component" value="Unassembled WGS sequence"/>
</dbReference>
<dbReference type="Proteomes" id="UP000663870">
    <property type="component" value="Unassembled WGS sequence"/>
</dbReference>
<dbReference type="EMBL" id="CAJNOL010000721">
    <property type="protein sequence ID" value="CAF1177647.1"/>
    <property type="molecule type" value="Genomic_DNA"/>
</dbReference>
<dbReference type="Gene3D" id="3.40.309.10">
    <property type="entry name" value="Aldehyde Dehydrogenase, Chain A, domain 2"/>
    <property type="match status" value="1"/>
</dbReference>
<evidence type="ECO:0000313" key="5">
    <source>
        <dbReference type="Proteomes" id="UP000663870"/>
    </source>
</evidence>
<organism evidence="2 4">
    <name type="scientific">Rotaria sordida</name>
    <dbReference type="NCBI Taxonomy" id="392033"/>
    <lineage>
        <taxon>Eukaryota</taxon>
        <taxon>Metazoa</taxon>
        <taxon>Spiralia</taxon>
        <taxon>Gnathifera</taxon>
        <taxon>Rotifera</taxon>
        <taxon>Eurotatoria</taxon>
        <taxon>Bdelloidea</taxon>
        <taxon>Philodinida</taxon>
        <taxon>Philodinidae</taxon>
        <taxon>Rotaria</taxon>
    </lineage>
</organism>
<comment type="caution">
    <text evidence="2">The sequence shown here is derived from an EMBL/GenBank/DDBJ whole genome shotgun (WGS) entry which is preliminary data.</text>
</comment>
<dbReference type="EMBL" id="CAJNOH010000136">
    <property type="protein sequence ID" value="CAF0898656.1"/>
    <property type="molecule type" value="Genomic_DNA"/>
</dbReference>
<evidence type="ECO:0000313" key="2">
    <source>
        <dbReference type="EMBL" id="CAF0898656.1"/>
    </source>
</evidence>
<dbReference type="GO" id="GO:0016620">
    <property type="term" value="F:oxidoreductase activity, acting on the aldehyde or oxo group of donors, NAD or NADP as acceptor"/>
    <property type="evidence" value="ECO:0007669"/>
    <property type="project" value="InterPro"/>
</dbReference>
<dbReference type="PANTHER" id="PTHR11699">
    <property type="entry name" value="ALDEHYDE DEHYDROGENASE-RELATED"/>
    <property type="match status" value="1"/>
</dbReference>
<evidence type="ECO:0000313" key="4">
    <source>
        <dbReference type="Proteomes" id="UP000663854"/>
    </source>
</evidence>
<dbReference type="SUPFAM" id="SSF53720">
    <property type="entry name" value="ALDH-like"/>
    <property type="match status" value="1"/>
</dbReference>
<dbReference type="InterPro" id="IPR016162">
    <property type="entry name" value="Ald_DH_N"/>
</dbReference>
<accession>A0A813ZHM0</accession>
<feature type="domain" description="Aldehyde dehydrogenase" evidence="1">
    <location>
        <begin position="3"/>
        <end position="36"/>
    </location>
</feature>
<name>A0A813ZHM0_9BILA</name>
<protein>
    <recommendedName>
        <fullName evidence="1">Aldehyde dehydrogenase domain-containing protein</fullName>
    </recommendedName>
</protein>
<gene>
    <name evidence="3" type="ORF">JXQ802_LOCUS23161</name>
    <name evidence="2" type="ORF">PYM288_LOCUS9409</name>
</gene>
<reference evidence="2" key="1">
    <citation type="submission" date="2021-02" db="EMBL/GenBank/DDBJ databases">
        <authorList>
            <person name="Nowell W R."/>
        </authorList>
    </citation>
    <scope>NUCLEOTIDE SEQUENCE</scope>
</reference>
<dbReference type="InterPro" id="IPR016161">
    <property type="entry name" value="Ald_DH/histidinol_DH"/>
</dbReference>
<evidence type="ECO:0000259" key="1">
    <source>
        <dbReference type="Pfam" id="PF00171"/>
    </source>
</evidence>
<dbReference type="Gene3D" id="3.40.605.10">
    <property type="entry name" value="Aldehyde Dehydrogenase, Chain A, domain 1"/>
    <property type="match status" value="1"/>
</dbReference>
<dbReference type="Pfam" id="PF00171">
    <property type="entry name" value="Aldedh"/>
    <property type="match status" value="2"/>
</dbReference>
<proteinExistence type="predicted"/>
<keyword evidence="5" id="KW-1185">Reference proteome</keyword>
<feature type="domain" description="Aldehyde dehydrogenase" evidence="1">
    <location>
        <begin position="41"/>
        <end position="97"/>
    </location>
</feature>
<dbReference type="AlphaFoldDB" id="A0A813ZHM0"/>
<sequence>MLIVLKPTEQTPLSALYCAALIKETSFPPGTVNSVPVDVPVRTTHRAVLTRAGQVCFAASRIFVHFTLHDAFVSNSVELAKKRIVDDPFNSTTEQGP</sequence>
<dbReference type="InterPro" id="IPR015590">
    <property type="entry name" value="Aldehyde_DH_dom"/>
</dbReference>